<reference evidence="2" key="1">
    <citation type="journal article" date="2014" name="Int. J. Syst. Evol. Microbiol.">
        <title>Complete genome sequence of Corynebacterium casei LMG S-19264T (=DSM 44701T), isolated from a smear-ripened cheese.</title>
        <authorList>
            <consortium name="US DOE Joint Genome Institute (JGI-PGF)"/>
            <person name="Walter F."/>
            <person name="Albersmeier A."/>
            <person name="Kalinowski J."/>
            <person name="Ruckert C."/>
        </authorList>
    </citation>
    <scope>NUCLEOTIDE SEQUENCE</scope>
    <source>
        <strain evidence="2">KCTC 12344</strain>
    </source>
</reference>
<comment type="caution">
    <text evidence="2">The sequence shown here is derived from an EMBL/GenBank/DDBJ whole genome shotgun (WGS) entry which is preliminary data.</text>
</comment>
<accession>A0AA88C692</accession>
<dbReference type="Gene3D" id="3.90.1720.10">
    <property type="entry name" value="endopeptidase domain like (from Nostoc punctiforme)"/>
    <property type="match status" value="1"/>
</dbReference>
<dbReference type="InterPro" id="IPR009706">
    <property type="entry name" value="DUF1287"/>
</dbReference>
<dbReference type="Proteomes" id="UP000619512">
    <property type="component" value="Unassembled WGS sequence"/>
</dbReference>
<dbReference type="AlphaFoldDB" id="A0AA88C692"/>
<protein>
    <submittedName>
        <fullName evidence="2">DUF1287 domain-containing protein</fullName>
    </submittedName>
</protein>
<evidence type="ECO:0000313" key="2">
    <source>
        <dbReference type="EMBL" id="GGY73283.1"/>
    </source>
</evidence>
<evidence type="ECO:0000313" key="3">
    <source>
        <dbReference type="Proteomes" id="UP000619512"/>
    </source>
</evidence>
<feature type="signal peptide" evidence="1">
    <location>
        <begin position="1"/>
        <end position="35"/>
    </location>
</feature>
<reference evidence="2" key="2">
    <citation type="submission" date="2022-12" db="EMBL/GenBank/DDBJ databases">
        <authorList>
            <person name="Sun Q."/>
            <person name="Kim S."/>
        </authorList>
    </citation>
    <scope>NUCLEOTIDE SEQUENCE</scope>
    <source>
        <strain evidence="2">KCTC 12344</strain>
    </source>
</reference>
<name>A0AA88C692_9BURK</name>
<keyword evidence="1" id="KW-0732">Signal</keyword>
<organism evidence="2 3">
    <name type="scientific">Pseudoduganella plicata</name>
    <dbReference type="NCBI Taxonomy" id="321984"/>
    <lineage>
        <taxon>Bacteria</taxon>
        <taxon>Pseudomonadati</taxon>
        <taxon>Pseudomonadota</taxon>
        <taxon>Betaproteobacteria</taxon>
        <taxon>Burkholderiales</taxon>
        <taxon>Oxalobacteraceae</taxon>
        <taxon>Telluria group</taxon>
        <taxon>Pseudoduganella</taxon>
    </lineage>
</organism>
<sequence>MTPRWGIIAVLTNGFTMAPRLFLLLASLAAPQLFAAPAEQLVAAARTQIGVTLRYDGSYQRIAYPDGDVPLDRGVCTDVVVRAYRALGVDLQERVHEDMRAAWKAYPANWGMKGPDRNIDHRRVPNLAVFFGRHGETVKPSTKAADYRAGDIVTWRLPQGLPHIGIVADQVSPGGTPLVIHNIGAGTQLEDVLFDFPITGHYRYRP</sequence>
<feature type="chain" id="PRO_5041701879" evidence="1">
    <location>
        <begin position="36"/>
        <end position="206"/>
    </location>
</feature>
<evidence type="ECO:0000256" key="1">
    <source>
        <dbReference type="SAM" id="SignalP"/>
    </source>
</evidence>
<gene>
    <name evidence="2" type="ORF">GCM10007388_01700</name>
</gene>
<dbReference type="PIRSF" id="PIRSF011444">
    <property type="entry name" value="DUF1287"/>
    <property type="match status" value="1"/>
</dbReference>
<dbReference type="EMBL" id="BMWW01000001">
    <property type="protein sequence ID" value="GGY73283.1"/>
    <property type="molecule type" value="Genomic_DNA"/>
</dbReference>
<dbReference type="Pfam" id="PF06940">
    <property type="entry name" value="DUF1287"/>
    <property type="match status" value="1"/>
</dbReference>
<proteinExistence type="predicted"/>